<evidence type="ECO:0000256" key="1">
    <source>
        <dbReference type="ARBA" id="ARBA00006252"/>
    </source>
</evidence>
<gene>
    <name evidence="4" type="ORF">KIMC2_19400</name>
</gene>
<dbReference type="EMBL" id="AP026801">
    <property type="protein sequence ID" value="BDR57378.1"/>
    <property type="molecule type" value="Genomic_DNA"/>
</dbReference>
<feature type="domain" description="Flavodoxin-like fold" evidence="3">
    <location>
        <begin position="1"/>
        <end position="183"/>
    </location>
</feature>
<evidence type="ECO:0000313" key="4">
    <source>
        <dbReference type="EMBL" id="BDR57378.1"/>
    </source>
</evidence>
<dbReference type="InterPro" id="IPR003680">
    <property type="entry name" value="Flavodoxin_fold"/>
</dbReference>
<dbReference type="GO" id="GO:0005829">
    <property type="term" value="C:cytosol"/>
    <property type="evidence" value="ECO:0007669"/>
    <property type="project" value="TreeGrafter"/>
</dbReference>
<evidence type="ECO:0000259" key="3">
    <source>
        <dbReference type="Pfam" id="PF02525"/>
    </source>
</evidence>
<dbReference type="InterPro" id="IPR051545">
    <property type="entry name" value="NAD(P)H_dehydrogenase_qn"/>
</dbReference>
<protein>
    <submittedName>
        <fullName evidence="4">NAD(P)H dehydrogenase (Quinone)</fullName>
    </submittedName>
</protein>
<dbReference type="RefSeq" id="WP_317696432.1">
    <property type="nucleotide sequence ID" value="NZ_AP026801.1"/>
</dbReference>
<name>A0AAU9DU74_9LACO</name>
<dbReference type="KEGG" id="xak:KIMC2_19400"/>
<evidence type="ECO:0000256" key="2">
    <source>
        <dbReference type="ARBA" id="ARBA00023002"/>
    </source>
</evidence>
<reference evidence="4 5" key="1">
    <citation type="journal article" date="2023" name="Microbiol. Spectr.">
        <title>Symbiosis of Carpenter Bees with Uncharacterized Lactic Acid Bacteria Showing NAD Auxotrophy.</title>
        <authorList>
            <person name="Kawasaki S."/>
            <person name="Ozawa K."/>
            <person name="Mori T."/>
            <person name="Yamamoto A."/>
            <person name="Ito M."/>
            <person name="Ohkuma M."/>
            <person name="Sakamoto M."/>
            <person name="Matsutani M."/>
        </authorList>
    </citation>
    <scope>NUCLEOTIDE SEQUENCE [LARGE SCALE GENOMIC DNA]</scope>
    <source>
        <strain evidence="4 5">KimC2</strain>
    </source>
</reference>
<dbReference type="Gene3D" id="3.40.50.360">
    <property type="match status" value="1"/>
</dbReference>
<dbReference type="GO" id="GO:0003955">
    <property type="term" value="F:NAD(P)H dehydrogenase (quinone) activity"/>
    <property type="evidence" value="ECO:0007669"/>
    <property type="project" value="TreeGrafter"/>
</dbReference>
<proteinExistence type="inferred from homology"/>
<dbReference type="SUPFAM" id="SSF52218">
    <property type="entry name" value="Flavoproteins"/>
    <property type="match status" value="1"/>
</dbReference>
<sequence>MRILIIYSYPNHKSLNYSILKTARDNLKLNNDVKVLDLYQDNFDPALKFDQEHPRHLLNDDPSTKKYRDLVTWADEIVFIFPIWWAGVPAILKGFIDRVFVQGFAYQYEGKRMVGLLKNKKAWIITTCDAPAFSRPFLQDYGKSLQWFVLKACGFKNVRRDILYSTKNKPRAREKFIKKIANKSKAIV</sequence>
<dbReference type="InterPro" id="IPR029039">
    <property type="entry name" value="Flavoprotein-like_sf"/>
</dbReference>
<accession>A0AAU9DU74</accession>
<keyword evidence="2" id="KW-0560">Oxidoreductase</keyword>
<keyword evidence="5" id="KW-1185">Reference proteome</keyword>
<dbReference type="Pfam" id="PF02525">
    <property type="entry name" value="Flavodoxin_2"/>
    <property type="match status" value="1"/>
</dbReference>
<dbReference type="Proteomes" id="UP001321804">
    <property type="component" value="Chromosome"/>
</dbReference>
<organism evidence="4 5">
    <name type="scientific">Xylocopilactobacillus apis</name>
    <dbReference type="NCBI Taxonomy" id="2932183"/>
    <lineage>
        <taxon>Bacteria</taxon>
        <taxon>Bacillati</taxon>
        <taxon>Bacillota</taxon>
        <taxon>Bacilli</taxon>
        <taxon>Lactobacillales</taxon>
        <taxon>Lactobacillaceae</taxon>
        <taxon>Xylocopilactobacillus</taxon>
    </lineage>
</organism>
<dbReference type="PANTHER" id="PTHR10204:SF34">
    <property type="entry name" value="NAD(P)H DEHYDROGENASE [QUINONE] 1 ISOFORM 1"/>
    <property type="match status" value="1"/>
</dbReference>
<dbReference type="AlphaFoldDB" id="A0AAU9DU74"/>
<comment type="similarity">
    <text evidence="1">Belongs to the NAD(P)H dehydrogenase (quinone) family.</text>
</comment>
<evidence type="ECO:0000313" key="5">
    <source>
        <dbReference type="Proteomes" id="UP001321804"/>
    </source>
</evidence>
<dbReference type="PANTHER" id="PTHR10204">
    <property type="entry name" value="NAD P H OXIDOREDUCTASE-RELATED"/>
    <property type="match status" value="1"/>
</dbReference>